<dbReference type="AlphaFoldDB" id="A0AA38GM18"/>
<reference evidence="2 3" key="1">
    <citation type="journal article" date="2021" name="Nat. Plants">
        <title>The Taxus genome provides insights into paclitaxel biosynthesis.</title>
        <authorList>
            <person name="Xiong X."/>
            <person name="Gou J."/>
            <person name="Liao Q."/>
            <person name="Li Y."/>
            <person name="Zhou Q."/>
            <person name="Bi G."/>
            <person name="Li C."/>
            <person name="Du R."/>
            <person name="Wang X."/>
            <person name="Sun T."/>
            <person name="Guo L."/>
            <person name="Liang H."/>
            <person name="Lu P."/>
            <person name="Wu Y."/>
            <person name="Zhang Z."/>
            <person name="Ro D.K."/>
            <person name="Shang Y."/>
            <person name="Huang S."/>
            <person name="Yan J."/>
        </authorList>
    </citation>
    <scope>NUCLEOTIDE SEQUENCE [LARGE SCALE GENOMIC DNA]</scope>
    <source>
        <strain evidence="2">Ta-2019</strain>
    </source>
</reference>
<name>A0AA38GM18_TAXCH</name>
<dbReference type="Proteomes" id="UP000824469">
    <property type="component" value="Unassembled WGS sequence"/>
</dbReference>
<organism evidence="2 3">
    <name type="scientific">Taxus chinensis</name>
    <name type="common">Chinese yew</name>
    <name type="synonym">Taxus wallichiana var. chinensis</name>
    <dbReference type="NCBI Taxonomy" id="29808"/>
    <lineage>
        <taxon>Eukaryota</taxon>
        <taxon>Viridiplantae</taxon>
        <taxon>Streptophyta</taxon>
        <taxon>Embryophyta</taxon>
        <taxon>Tracheophyta</taxon>
        <taxon>Spermatophyta</taxon>
        <taxon>Pinopsida</taxon>
        <taxon>Pinidae</taxon>
        <taxon>Conifers II</taxon>
        <taxon>Cupressales</taxon>
        <taxon>Taxaceae</taxon>
        <taxon>Taxus</taxon>
    </lineage>
</organism>
<comment type="caution">
    <text evidence="2">The sequence shown here is derived from an EMBL/GenBank/DDBJ whole genome shotgun (WGS) entry which is preliminary data.</text>
</comment>
<evidence type="ECO:0000313" key="3">
    <source>
        <dbReference type="Proteomes" id="UP000824469"/>
    </source>
</evidence>
<feature type="non-terminal residue" evidence="2">
    <location>
        <position position="1"/>
    </location>
</feature>
<accession>A0AA38GM18</accession>
<feature type="non-terminal residue" evidence="2">
    <location>
        <position position="53"/>
    </location>
</feature>
<sequence length="53" mass="6264">DKDDDELEGGEEHLVYDVHDFEEEGYKRNYNNEDEEKNEEEEAEDQGKGVSKE</sequence>
<keyword evidence="3" id="KW-1185">Reference proteome</keyword>
<evidence type="ECO:0000256" key="1">
    <source>
        <dbReference type="SAM" id="MobiDB-lite"/>
    </source>
</evidence>
<gene>
    <name evidence="2" type="ORF">KI387_004431</name>
</gene>
<protein>
    <submittedName>
        <fullName evidence="2">Uncharacterized protein</fullName>
    </submittedName>
</protein>
<evidence type="ECO:0000313" key="2">
    <source>
        <dbReference type="EMBL" id="KAH9324253.1"/>
    </source>
</evidence>
<feature type="compositionally biased region" description="Acidic residues" evidence="1">
    <location>
        <begin position="32"/>
        <end position="44"/>
    </location>
</feature>
<feature type="compositionally biased region" description="Basic and acidic residues" evidence="1">
    <location>
        <begin position="10"/>
        <end position="31"/>
    </location>
</feature>
<feature type="region of interest" description="Disordered" evidence="1">
    <location>
        <begin position="1"/>
        <end position="53"/>
    </location>
</feature>
<proteinExistence type="predicted"/>
<dbReference type="EMBL" id="JAHRHJ020000002">
    <property type="protein sequence ID" value="KAH9324253.1"/>
    <property type="molecule type" value="Genomic_DNA"/>
</dbReference>